<reference evidence="1 2" key="1">
    <citation type="journal article" date="2022" name="New Phytol.">
        <title>Ecological generalism drives hyperdiversity of secondary metabolite gene clusters in xylarialean endophytes.</title>
        <authorList>
            <person name="Franco M.E.E."/>
            <person name="Wisecaver J.H."/>
            <person name="Arnold A.E."/>
            <person name="Ju Y.M."/>
            <person name="Slot J.C."/>
            <person name="Ahrendt S."/>
            <person name="Moore L.P."/>
            <person name="Eastman K.E."/>
            <person name="Scott K."/>
            <person name="Konkel Z."/>
            <person name="Mondo S.J."/>
            <person name="Kuo A."/>
            <person name="Hayes R.D."/>
            <person name="Haridas S."/>
            <person name="Andreopoulos B."/>
            <person name="Riley R."/>
            <person name="LaButti K."/>
            <person name="Pangilinan J."/>
            <person name="Lipzen A."/>
            <person name="Amirebrahimi M."/>
            <person name="Yan J."/>
            <person name="Adam C."/>
            <person name="Keymanesh K."/>
            <person name="Ng V."/>
            <person name="Louie K."/>
            <person name="Northen T."/>
            <person name="Drula E."/>
            <person name="Henrissat B."/>
            <person name="Hsieh H.M."/>
            <person name="Youens-Clark K."/>
            <person name="Lutzoni F."/>
            <person name="Miadlikowska J."/>
            <person name="Eastwood D.C."/>
            <person name="Hamelin R.C."/>
            <person name="Grigoriev I.V."/>
            <person name="U'Ren J.M."/>
        </authorList>
    </citation>
    <scope>NUCLEOTIDE SEQUENCE [LARGE SCALE GENOMIC DNA]</scope>
    <source>
        <strain evidence="1 2">CBS 119005</strain>
    </source>
</reference>
<dbReference type="EMBL" id="MU393426">
    <property type="protein sequence ID" value="KAI4869958.1"/>
    <property type="molecule type" value="Genomic_DNA"/>
</dbReference>
<dbReference type="Proteomes" id="UP001497700">
    <property type="component" value="Unassembled WGS sequence"/>
</dbReference>
<accession>A0ACB9ZED9</accession>
<evidence type="ECO:0000313" key="1">
    <source>
        <dbReference type="EMBL" id="KAI4869958.1"/>
    </source>
</evidence>
<comment type="caution">
    <text evidence="1">The sequence shown here is derived from an EMBL/GenBank/DDBJ whole genome shotgun (WGS) entry which is preliminary data.</text>
</comment>
<sequence length="531" mass="60567">MALQNTVLGTVTSFLTSRNALFLVCGWIAYKLLLALWNLSPFHPLSHIPGPKLATATYLPEFWYDVVKFGRYTKEIQKMHEVYGPIVRINPNEVHCNDAQFIDEIYAGVGRKRDKPLHQVSGSAMENSFFATSDHDHHRIRRAPVAKFFSRTQIARLEPQIQLLVQRFCNKLLACAGKDEPINAQTAYSCFTADVISYYSFGESFGFLAQDSWEPNFREPMYSLLQTVFLFRFFPFLKHTAMASSWFVRYLPRDMALLIRTLDTDIPNQIRKTKISTDAGIVRDRPTIFGELLNSDLPPEEKTVVRLVDEAASVLGGGTDTVSWTLSVMTYYLLTRPDIMSKLTEELRAAVKDPLSLPSWTTLEQLPYFGAVMQEGLRLSYGISARSARAATEEDLVYRGEWTPKGSSDAVKVEHVIPRGYGIGMSNVMVHHDETLFPDPYSFVPERWLDDSMQRNRELERYLLSFSKGSRMCPGMNLALCELYLCLAALILRVFPHMRLFETTEEDVKYDHDMFVPLVKSESKGVRVVIV</sequence>
<evidence type="ECO:0000313" key="2">
    <source>
        <dbReference type="Proteomes" id="UP001497700"/>
    </source>
</evidence>
<gene>
    <name evidence="1" type="ORF">F4820DRAFT_455424</name>
</gene>
<organism evidence="1 2">
    <name type="scientific">Hypoxylon rubiginosum</name>
    <dbReference type="NCBI Taxonomy" id="110542"/>
    <lineage>
        <taxon>Eukaryota</taxon>
        <taxon>Fungi</taxon>
        <taxon>Dikarya</taxon>
        <taxon>Ascomycota</taxon>
        <taxon>Pezizomycotina</taxon>
        <taxon>Sordariomycetes</taxon>
        <taxon>Xylariomycetidae</taxon>
        <taxon>Xylariales</taxon>
        <taxon>Hypoxylaceae</taxon>
        <taxon>Hypoxylon</taxon>
    </lineage>
</organism>
<proteinExistence type="predicted"/>
<name>A0ACB9ZED9_9PEZI</name>
<keyword evidence="2" id="KW-1185">Reference proteome</keyword>
<protein>
    <submittedName>
        <fullName evidence="1">Cytochrome P450</fullName>
    </submittedName>
</protein>